<accession>A0ACB8UFU9</accession>
<evidence type="ECO:0000313" key="1">
    <source>
        <dbReference type="EMBL" id="KAI0093143.1"/>
    </source>
</evidence>
<keyword evidence="1" id="KW-0371">Homeobox</keyword>
<gene>
    <name evidence="1" type="ORF">BDY19DRAFT_862620</name>
</gene>
<proteinExistence type="predicted"/>
<feature type="non-terminal residue" evidence="1">
    <location>
        <position position="55"/>
    </location>
</feature>
<protein>
    <submittedName>
        <fullName evidence="1">Homeobox domain-containing protein</fullName>
    </submittedName>
</protein>
<name>A0ACB8UFU9_9APHY</name>
<dbReference type="EMBL" id="MU274902">
    <property type="protein sequence ID" value="KAI0093143.1"/>
    <property type="molecule type" value="Genomic_DNA"/>
</dbReference>
<dbReference type="Proteomes" id="UP001055072">
    <property type="component" value="Unassembled WGS sequence"/>
</dbReference>
<keyword evidence="2" id="KW-1185">Reference proteome</keyword>
<organism evidence="1 2">
    <name type="scientific">Irpex rosettiformis</name>
    <dbReference type="NCBI Taxonomy" id="378272"/>
    <lineage>
        <taxon>Eukaryota</taxon>
        <taxon>Fungi</taxon>
        <taxon>Dikarya</taxon>
        <taxon>Basidiomycota</taxon>
        <taxon>Agaricomycotina</taxon>
        <taxon>Agaricomycetes</taxon>
        <taxon>Polyporales</taxon>
        <taxon>Irpicaceae</taxon>
        <taxon>Irpex</taxon>
    </lineage>
</organism>
<reference evidence="1" key="1">
    <citation type="journal article" date="2021" name="Environ. Microbiol.">
        <title>Gene family expansions and transcriptome signatures uncover fungal adaptations to wood decay.</title>
        <authorList>
            <person name="Hage H."/>
            <person name="Miyauchi S."/>
            <person name="Viragh M."/>
            <person name="Drula E."/>
            <person name="Min B."/>
            <person name="Chaduli D."/>
            <person name="Navarro D."/>
            <person name="Favel A."/>
            <person name="Norest M."/>
            <person name="Lesage-Meessen L."/>
            <person name="Balint B."/>
            <person name="Merenyi Z."/>
            <person name="de Eugenio L."/>
            <person name="Morin E."/>
            <person name="Martinez A.T."/>
            <person name="Baldrian P."/>
            <person name="Stursova M."/>
            <person name="Martinez M.J."/>
            <person name="Novotny C."/>
            <person name="Magnuson J.K."/>
            <person name="Spatafora J.W."/>
            <person name="Maurice S."/>
            <person name="Pangilinan J."/>
            <person name="Andreopoulos W."/>
            <person name="LaButti K."/>
            <person name="Hundley H."/>
            <person name="Na H."/>
            <person name="Kuo A."/>
            <person name="Barry K."/>
            <person name="Lipzen A."/>
            <person name="Henrissat B."/>
            <person name="Riley R."/>
            <person name="Ahrendt S."/>
            <person name="Nagy L.G."/>
            <person name="Grigoriev I.V."/>
            <person name="Martin F."/>
            <person name="Rosso M.N."/>
        </authorList>
    </citation>
    <scope>NUCLEOTIDE SEQUENCE</scope>
    <source>
        <strain evidence="1">CBS 384.51</strain>
    </source>
</reference>
<sequence length="55" mass="6554">KHRKRTTRPQLKVLEGVYEHDTKPNALLRKKLADELGMTPRGVQVWFQNRRAKEK</sequence>
<comment type="caution">
    <text evidence="1">The sequence shown here is derived from an EMBL/GenBank/DDBJ whole genome shotgun (WGS) entry which is preliminary data.</text>
</comment>
<keyword evidence="1" id="KW-0238">DNA-binding</keyword>
<evidence type="ECO:0000313" key="2">
    <source>
        <dbReference type="Proteomes" id="UP001055072"/>
    </source>
</evidence>
<feature type="non-terminal residue" evidence="1">
    <location>
        <position position="1"/>
    </location>
</feature>